<reference evidence="2" key="1">
    <citation type="journal article" date="2017" name="Cell">
        <title>Insights into land plant evolution garnered from the Marchantia polymorpha genome.</title>
        <authorList>
            <person name="Bowman J.L."/>
            <person name="Kohchi T."/>
            <person name="Yamato K.T."/>
            <person name="Jenkins J."/>
            <person name="Shu S."/>
            <person name="Ishizaki K."/>
            <person name="Yamaoka S."/>
            <person name="Nishihama R."/>
            <person name="Nakamura Y."/>
            <person name="Berger F."/>
            <person name="Adam C."/>
            <person name="Aki S.S."/>
            <person name="Althoff F."/>
            <person name="Araki T."/>
            <person name="Arteaga-Vazquez M.A."/>
            <person name="Balasubrmanian S."/>
            <person name="Barry K."/>
            <person name="Bauer D."/>
            <person name="Boehm C.R."/>
            <person name="Briginshaw L."/>
            <person name="Caballero-Perez J."/>
            <person name="Catarino B."/>
            <person name="Chen F."/>
            <person name="Chiyoda S."/>
            <person name="Chovatia M."/>
            <person name="Davies K.M."/>
            <person name="Delmans M."/>
            <person name="Demura T."/>
            <person name="Dierschke T."/>
            <person name="Dolan L."/>
            <person name="Dorantes-Acosta A.E."/>
            <person name="Eklund D.M."/>
            <person name="Florent S.N."/>
            <person name="Flores-Sandoval E."/>
            <person name="Fujiyama A."/>
            <person name="Fukuzawa H."/>
            <person name="Galik B."/>
            <person name="Grimanelli D."/>
            <person name="Grimwood J."/>
            <person name="Grossniklaus U."/>
            <person name="Hamada T."/>
            <person name="Haseloff J."/>
            <person name="Hetherington A.J."/>
            <person name="Higo A."/>
            <person name="Hirakawa Y."/>
            <person name="Hundley H.N."/>
            <person name="Ikeda Y."/>
            <person name="Inoue K."/>
            <person name="Inoue S.I."/>
            <person name="Ishida S."/>
            <person name="Jia Q."/>
            <person name="Kakita M."/>
            <person name="Kanazawa T."/>
            <person name="Kawai Y."/>
            <person name="Kawashima T."/>
            <person name="Kennedy M."/>
            <person name="Kinose K."/>
            <person name="Kinoshita T."/>
            <person name="Kohara Y."/>
            <person name="Koide E."/>
            <person name="Komatsu K."/>
            <person name="Kopischke S."/>
            <person name="Kubo M."/>
            <person name="Kyozuka J."/>
            <person name="Lagercrantz U."/>
            <person name="Lin S.S."/>
            <person name="Lindquist E."/>
            <person name="Lipzen A.M."/>
            <person name="Lu C.W."/>
            <person name="De Luna E."/>
            <person name="Martienssen R.A."/>
            <person name="Minamino N."/>
            <person name="Mizutani M."/>
            <person name="Mizutani M."/>
            <person name="Mochizuki N."/>
            <person name="Monte I."/>
            <person name="Mosher R."/>
            <person name="Nagasaki H."/>
            <person name="Nakagami H."/>
            <person name="Naramoto S."/>
            <person name="Nishitani K."/>
            <person name="Ohtani M."/>
            <person name="Okamoto T."/>
            <person name="Okumura M."/>
            <person name="Phillips J."/>
            <person name="Pollak B."/>
            <person name="Reinders A."/>
            <person name="Rovekamp M."/>
            <person name="Sano R."/>
            <person name="Sawa S."/>
            <person name="Schmid M.W."/>
            <person name="Shirakawa M."/>
            <person name="Solano R."/>
            <person name="Spunde A."/>
            <person name="Suetsugu N."/>
            <person name="Sugano S."/>
            <person name="Sugiyama A."/>
            <person name="Sun R."/>
            <person name="Suzuki Y."/>
            <person name="Takenaka M."/>
            <person name="Takezawa D."/>
            <person name="Tomogane H."/>
            <person name="Tsuzuki M."/>
            <person name="Ueda T."/>
            <person name="Umeda M."/>
            <person name="Ward J.M."/>
            <person name="Watanabe Y."/>
            <person name="Yazaki K."/>
            <person name="Yokoyama R."/>
            <person name="Yoshitake Y."/>
            <person name="Yotsui I."/>
            <person name="Zachgo S."/>
            <person name="Schmutz J."/>
        </authorList>
    </citation>
    <scope>NUCLEOTIDE SEQUENCE [LARGE SCALE GENOMIC DNA]</scope>
    <source>
        <strain evidence="2">Tak-1</strain>
    </source>
</reference>
<dbReference type="Proteomes" id="UP000244005">
    <property type="component" value="Unassembled WGS sequence"/>
</dbReference>
<dbReference type="Gramene" id="Mp7g13200.1">
    <property type="protein sequence ID" value="Mp7g13200.1.cds1"/>
    <property type="gene ID" value="Mp7g13200"/>
</dbReference>
<proteinExistence type="predicted"/>
<gene>
    <name evidence="1" type="ORF">MARPO_0009s0006</name>
</gene>
<evidence type="ECO:0000313" key="1">
    <source>
        <dbReference type="EMBL" id="PTQ46870.1"/>
    </source>
</evidence>
<evidence type="ECO:0000313" key="2">
    <source>
        <dbReference type="Proteomes" id="UP000244005"/>
    </source>
</evidence>
<name>A0A2R6XL77_MARPO</name>
<sequence>MSLEASAGGDGGAWASVFPWRARPIRLAKLPRARKLADPAASRRANRSHCDRTCAARPSVPRIGLTALFVSDLDIRRTSKIRTNYRVGYS</sequence>
<dbReference type="AlphaFoldDB" id="A0A2R6XL77"/>
<keyword evidence="2" id="KW-1185">Reference proteome</keyword>
<dbReference type="EMBL" id="KZ772681">
    <property type="protein sequence ID" value="PTQ46870.1"/>
    <property type="molecule type" value="Genomic_DNA"/>
</dbReference>
<organism evidence="1 2">
    <name type="scientific">Marchantia polymorpha</name>
    <name type="common">Common liverwort</name>
    <name type="synonym">Marchantia aquatica</name>
    <dbReference type="NCBI Taxonomy" id="3197"/>
    <lineage>
        <taxon>Eukaryota</taxon>
        <taxon>Viridiplantae</taxon>
        <taxon>Streptophyta</taxon>
        <taxon>Embryophyta</taxon>
        <taxon>Marchantiophyta</taxon>
        <taxon>Marchantiopsida</taxon>
        <taxon>Marchantiidae</taxon>
        <taxon>Marchantiales</taxon>
        <taxon>Marchantiaceae</taxon>
        <taxon>Marchantia</taxon>
    </lineage>
</organism>
<accession>A0A2R6XL77</accession>
<protein>
    <submittedName>
        <fullName evidence="1">Uncharacterized protein</fullName>
    </submittedName>
</protein>